<sequence>RYSLTGSRPRSPSNVETLEAVDDEKENALVYFVAAHDCCSVIAASFPPRVSLKENTEPLFVKAPRFHS</sequence>
<protein>
    <submittedName>
        <fullName evidence="1">15.7 kDa heat shock protein peroxisomal</fullName>
    </submittedName>
</protein>
<proteinExistence type="predicted"/>
<keyword evidence="2" id="KW-1185">Reference proteome</keyword>
<name>A0AAD9FCZ4_DISEL</name>
<feature type="non-terminal residue" evidence="1">
    <location>
        <position position="68"/>
    </location>
</feature>
<dbReference type="Proteomes" id="UP001228049">
    <property type="component" value="Unassembled WGS sequence"/>
</dbReference>
<dbReference type="EMBL" id="JASDAP010000009">
    <property type="protein sequence ID" value="KAK1896706.1"/>
    <property type="molecule type" value="Genomic_DNA"/>
</dbReference>
<dbReference type="AlphaFoldDB" id="A0AAD9FCZ4"/>
<keyword evidence="1" id="KW-0346">Stress response</keyword>
<evidence type="ECO:0000313" key="2">
    <source>
        <dbReference type="Proteomes" id="UP001228049"/>
    </source>
</evidence>
<comment type="caution">
    <text evidence="1">The sequence shown here is derived from an EMBL/GenBank/DDBJ whole genome shotgun (WGS) entry which is preliminary data.</text>
</comment>
<accession>A0AAD9FCZ4</accession>
<gene>
    <name evidence="1" type="ORF">KUDE01_016249</name>
</gene>
<reference evidence="1" key="1">
    <citation type="submission" date="2023-04" db="EMBL/GenBank/DDBJ databases">
        <title>Chromosome-level genome of Chaenocephalus aceratus.</title>
        <authorList>
            <person name="Park H."/>
        </authorList>
    </citation>
    <scope>NUCLEOTIDE SEQUENCE</scope>
    <source>
        <strain evidence="1">DE</strain>
        <tissue evidence="1">Muscle</tissue>
    </source>
</reference>
<feature type="non-terminal residue" evidence="1">
    <location>
        <position position="1"/>
    </location>
</feature>
<evidence type="ECO:0000313" key="1">
    <source>
        <dbReference type="EMBL" id="KAK1896706.1"/>
    </source>
</evidence>
<organism evidence="1 2">
    <name type="scientific">Dissostichus eleginoides</name>
    <name type="common">Patagonian toothfish</name>
    <name type="synonym">Dissostichus amissus</name>
    <dbReference type="NCBI Taxonomy" id="100907"/>
    <lineage>
        <taxon>Eukaryota</taxon>
        <taxon>Metazoa</taxon>
        <taxon>Chordata</taxon>
        <taxon>Craniata</taxon>
        <taxon>Vertebrata</taxon>
        <taxon>Euteleostomi</taxon>
        <taxon>Actinopterygii</taxon>
        <taxon>Neopterygii</taxon>
        <taxon>Teleostei</taxon>
        <taxon>Neoteleostei</taxon>
        <taxon>Acanthomorphata</taxon>
        <taxon>Eupercaria</taxon>
        <taxon>Perciformes</taxon>
        <taxon>Notothenioidei</taxon>
        <taxon>Nototheniidae</taxon>
        <taxon>Dissostichus</taxon>
    </lineage>
</organism>